<dbReference type="Proteomes" id="UP000784294">
    <property type="component" value="Unassembled WGS sequence"/>
</dbReference>
<proteinExistence type="predicted"/>
<reference evidence="1" key="1">
    <citation type="submission" date="2018-11" db="EMBL/GenBank/DDBJ databases">
        <authorList>
            <consortium name="Pathogen Informatics"/>
        </authorList>
    </citation>
    <scope>NUCLEOTIDE SEQUENCE</scope>
</reference>
<accession>A0A3S5CN81</accession>
<sequence length="79" mass="8159">MKLDQSWIIFGASAEHGNCNGQNSGKLNGSSIFDLGTKLEAVVYLDVVESMLVSGVEGDITGIGMTGLAVATESGVRIV</sequence>
<comment type="caution">
    <text evidence="1">The sequence shown here is derived from an EMBL/GenBank/DDBJ whole genome shotgun (WGS) entry which is preliminary data.</text>
</comment>
<evidence type="ECO:0000313" key="1">
    <source>
        <dbReference type="EMBL" id="VEL22673.1"/>
    </source>
</evidence>
<gene>
    <name evidence="1" type="ORF">PXEA_LOCUS16113</name>
</gene>
<dbReference type="AlphaFoldDB" id="A0A3S5CN81"/>
<name>A0A3S5CN81_9PLAT</name>
<organism evidence="1 2">
    <name type="scientific">Protopolystoma xenopodis</name>
    <dbReference type="NCBI Taxonomy" id="117903"/>
    <lineage>
        <taxon>Eukaryota</taxon>
        <taxon>Metazoa</taxon>
        <taxon>Spiralia</taxon>
        <taxon>Lophotrochozoa</taxon>
        <taxon>Platyhelminthes</taxon>
        <taxon>Monogenea</taxon>
        <taxon>Polyopisthocotylea</taxon>
        <taxon>Polystomatidea</taxon>
        <taxon>Polystomatidae</taxon>
        <taxon>Protopolystoma</taxon>
    </lineage>
</organism>
<evidence type="ECO:0000313" key="2">
    <source>
        <dbReference type="Proteomes" id="UP000784294"/>
    </source>
</evidence>
<dbReference type="EMBL" id="CAAALY010057785">
    <property type="protein sequence ID" value="VEL22673.1"/>
    <property type="molecule type" value="Genomic_DNA"/>
</dbReference>
<protein>
    <submittedName>
        <fullName evidence="1">Uncharacterized protein</fullName>
    </submittedName>
</protein>
<keyword evidence="2" id="KW-1185">Reference proteome</keyword>